<reference evidence="3 4" key="1">
    <citation type="submission" date="2017-09" db="EMBL/GenBank/DDBJ databases">
        <title>Large-scale bioinformatics analysis of Bacillus genomes uncovers conserved roles of natural products in bacterial physiology.</title>
        <authorList>
            <consortium name="Agbiome Team Llc"/>
            <person name="Bleich R.M."/>
            <person name="Kirk G.J."/>
            <person name="Santa Maria K.C."/>
            <person name="Allen S.E."/>
            <person name="Farag S."/>
            <person name="Shank E.A."/>
            <person name="Bowers A."/>
        </authorList>
    </citation>
    <scope>NUCLEOTIDE SEQUENCE [LARGE SCALE GENOMIC DNA]</scope>
    <source>
        <strain evidence="3 4">AFS024404</strain>
    </source>
</reference>
<accession>A0A9X6VKC8</accession>
<dbReference type="Proteomes" id="UP000219743">
    <property type="component" value="Unassembled WGS sequence"/>
</dbReference>
<name>A0A9X6VKC8_BACCE</name>
<evidence type="ECO:0000313" key="3">
    <source>
        <dbReference type="EMBL" id="PFD20479.1"/>
    </source>
</evidence>
<dbReference type="EMBL" id="NTRC01000012">
    <property type="protein sequence ID" value="PFD20479.1"/>
    <property type="molecule type" value="Genomic_DNA"/>
</dbReference>
<evidence type="ECO:0000256" key="2">
    <source>
        <dbReference type="SAM" id="MobiDB-lite"/>
    </source>
</evidence>
<evidence type="ECO:0008006" key="5">
    <source>
        <dbReference type="Google" id="ProtNLM"/>
    </source>
</evidence>
<feature type="compositionally biased region" description="Basic and acidic residues" evidence="2">
    <location>
        <begin position="68"/>
        <end position="83"/>
    </location>
</feature>
<dbReference type="AlphaFoldDB" id="A0A9X6VKC8"/>
<feature type="coiled-coil region" evidence="1">
    <location>
        <begin position="5"/>
        <end position="39"/>
    </location>
</feature>
<proteinExistence type="predicted"/>
<sequence>MSDRIKKLEEKIAKRKQRIEKINDNLKDEKSRLATDEAQLFNLKYSEVFKRLQETGVSPDEALKAIDNEVEKSQVESEVKEDTQSNGTNGEGANGYVKTY</sequence>
<feature type="region of interest" description="Disordered" evidence="2">
    <location>
        <begin position="68"/>
        <end position="100"/>
    </location>
</feature>
<evidence type="ECO:0000313" key="4">
    <source>
        <dbReference type="Proteomes" id="UP000219743"/>
    </source>
</evidence>
<dbReference type="RefSeq" id="WP_098330398.1">
    <property type="nucleotide sequence ID" value="NZ_NTRC01000012.1"/>
</dbReference>
<gene>
    <name evidence="3" type="ORF">CN263_17390</name>
</gene>
<evidence type="ECO:0000256" key="1">
    <source>
        <dbReference type="SAM" id="Coils"/>
    </source>
</evidence>
<keyword evidence="1" id="KW-0175">Coiled coil</keyword>
<comment type="caution">
    <text evidence="3">The sequence shown here is derived from an EMBL/GenBank/DDBJ whole genome shotgun (WGS) entry which is preliminary data.</text>
</comment>
<organism evidence="3 4">
    <name type="scientific">Bacillus cereus</name>
    <dbReference type="NCBI Taxonomy" id="1396"/>
    <lineage>
        <taxon>Bacteria</taxon>
        <taxon>Bacillati</taxon>
        <taxon>Bacillota</taxon>
        <taxon>Bacilli</taxon>
        <taxon>Bacillales</taxon>
        <taxon>Bacillaceae</taxon>
        <taxon>Bacillus</taxon>
        <taxon>Bacillus cereus group</taxon>
    </lineage>
</organism>
<protein>
    <recommendedName>
        <fullName evidence="5">DUF4315 family protein</fullName>
    </recommendedName>
</protein>